<sequence length="64" mass="7352">MQTILRRHEVERVTGLPRSTIYARIKEGTFPKQVKLSAKSVGWLERDIAAWQQARIEARDAFAA</sequence>
<organism evidence="1 2">
    <name type="scientific">Mesorhizobium huakuii</name>
    <dbReference type="NCBI Taxonomy" id="28104"/>
    <lineage>
        <taxon>Bacteria</taxon>
        <taxon>Pseudomonadati</taxon>
        <taxon>Pseudomonadota</taxon>
        <taxon>Alphaproteobacteria</taxon>
        <taxon>Hyphomicrobiales</taxon>
        <taxon>Phyllobacteriaceae</taxon>
        <taxon>Mesorhizobium</taxon>
    </lineage>
</organism>
<dbReference type="RefSeq" id="WP_183459145.1">
    <property type="nucleotide sequence ID" value="NZ_CP050296.1"/>
</dbReference>
<proteinExistence type="predicted"/>
<dbReference type="InterPro" id="IPR052931">
    <property type="entry name" value="Prophage_regulatory_activator"/>
</dbReference>
<dbReference type="InterPro" id="IPR010260">
    <property type="entry name" value="AlpA"/>
</dbReference>
<name>A0A7G6T0P0_9HYPH</name>
<evidence type="ECO:0000313" key="1">
    <source>
        <dbReference type="EMBL" id="QND60322.1"/>
    </source>
</evidence>
<dbReference type="PANTHER" id="PTHR36154">
    <property type="entry name" value="DNA-BINDING TRANSCRIPTIONAL ACTIVATOR ALPA"/>
    <property type="match status" value="1"/>
</dbReference>
<protein>
    <submittedName>
        <fullName evidence="1">AlpA family phage regulatory protein</fullName>
    </submittedName>
</protein>
<evidence type="ECO:0000313" key="2">
    <source>
        <dbReference type="Proteomes" id="UP000515465"/>
    </source>
</evidence>
<dbReference type="AlphaFoldDB" id="A0A7G6T0P0"/>
<dbReference type="Gene3D" id="1.10.238.160">
    <property type="match status" value="1"/>
</dbReference>
<dbReference type="Pfam" id="PF05930">
    <property type="entry name" value="Phage_AlpA"/>
    <property type="match status" value="1"/>
</dbReference>
<reference evidence="2" key="1">
    <citation type="journal article" date="2020" name="Mol. Plant Microbe">
        <title>Rhizobial microsymbionts of the narrowly endemic Oxytropis species growing in Kamchatka are characterized by significant genetic diversity and possess a set of genes that are associated with T3SS and T6SS secretion systems and can affect the development of symbiosis.</title>
        <authorList>
            <person name="Safronova V."/>
            <person name="Guro P."/>
            <person name="Sazanova A."/>
            <person name="Kuznetsova I."/>
            <person name="Belimov A."/>
            <person name="Yakubov V."/>
            <person name="Chirak E."/>
            <person name="Afonin A."/>
            <person name="Gogolev Y."/>
            <person name="Andronov E."/>
            <person name="Tikhonovich I."/>
        </authorList>
    </citation>
    <scope>NUCLEOTIDE SEQUENCE [LARGE SCALE GENOMIC DNA]</scope>
    <source>
        <strain evidence="2">583</strain>
    </source>
</reference>
<accession>A0A7G6T0P0</accession>
<gene>
    <name evidence="1" type="ORF">HB778_30070</name>
</gene>
<dbReference type="EMBL" id="CP050296">
    <property type="protein sequence ID" value="QND60322.1"/>
    <property type="molecule type" value="Genomic_DNA"/>
</dbReference>
<dbReference type="Proteomes" id="UP000515465">
    <property type="component" value="Chromosome"/>
</dbReference>
<dbReference type="PANTHER" id="PTHR36154:SF1">
    <property type="entry name" value="DNA-BINDING TRANSCRIPTIONAL ACTIVATOR ALPA"/>
    <property type="match status" value="1"/>
</dbReference>